<feature type="domain" description="Sulfatase N-terminal" evidence="7">
    <location>
        <begin position="46"/>
        <end position="412"/>
    </location>
</feature>
<keyword evidence="3" id="KW-0479">Metal-binding</keyword>
<protein>
    <submittedName>
        <fullName evidence="8">Arylsulfatase A-like enzyme</fullName>
    </submittedName>
</protein>
<comment type="caution">
    <text evidence="8">The sequence shown here is derived from an EMBL/GenBank/DDBJ whole genome shotgun (WGS) entry which is preliminary data.</text>
</comment>
<dbReference type="PANTHER" id="PTHR42693:SF42">
    <property type="entry name" value="ARYLSULFATASE G"/>
    <property type="match status" value="1"/>
</dbReference>
<dbReference type="SUPFAM" id="SSF53649">
    <property type="entry name" value="Alkaline phosphatase-like"/>
    <property type="match status" value="1"/>
</dbReference>
<comment type="cofactor">
    <cofactor evidence="1">
        <name>Ca(2+)</name>
        <dbReference type="ChEBI" id="CHEBI:29108"/>
    </cofactor>
</comment>
<dbReference type="Proteomes" id="UP000536179">
    <property type="component" value="Unassembled WGS sequence"/>
</dbReference>
<accession>A0A7W5E3E4</accession>
<reference evidence="8 9" key="1">
    <citation type="submission" date="2020-08" db="EMBL/GenBank/DDBJ databases">
        <title>Genomic Encyclopedia of Type Strains, Phase III (KMG-III): the genomes of soil and plant-associated and newly described type strains.</title>
        <authorList>
            <person name="Whitman W."/>
        </authorList>
    </citation>
    <scope>NUCLEOTIDE SEQUENCE [LARGE SCALE GENOMIC DNA]</scope>
    <source>
        <strain evidence="8 9">CECT 8075</strain>
    </source>
</reference>
<dbReference type="Gene3D" id="3.30.1120.10">
    <property type="match status" value="1"/>
</dbReference>
<dbReference type="Pfam" id="PF00884">
    <property type="entry name" value="Sulfatase"/>
    <property type="match status" value="1"/>
</dbReference>
<evidence type="ECO:0000259" key="7">
    <source>
        <dbReference type="Pfam" id="PF00884"/>
    </source>
</evidence>
<evidence type="ECO:0000256" key="6">
    <source>
        <dbReference type="ARBA" id="ARBA00022837"/>
    </source>
</evidence>
<dbReference type="GO" id="GO:0004065">
    <property type="term" value="F:arylsulfatase activity"/>
    <property type="evidence" value="ECO:0007669"/>
    <property type="project" value="TreeGrafter"/>
</dbReference>
<dbReference type="InterPro" id="IPR050738">
    <property type="entry name" value="Sulfatase"/>
</dbReference>
<sequence length="520" mass="58376">MTVITVHTIGEKMDSQTRVVLLSLLIAVLHAAGNHVHAADVPMQKPNIVFVLVDDLGYADVGFNGSTFYETPNIDRLAKDGVVFEYAYMYPTCSPSRAALATGKQSFRTGVYTVPVLEKGSDRENLFSRWTVGEEHTMYSEPLADAGYRSIHIGKWHLVGPYPRAELAASFPLQKKLGQPSPSDFSWVEYHKSEACRKYYPEGRGYLKNVAGTYRGDPALEVGGYDSETGGYFAPFSNPFLEQKPDDEWLTDRLTDEAIEFMDVHKEGPFFINLHYYTVHRPLRARSKSLLEKYLNKSGDPVTGQGTNTGKQKVLEAEYATMIESLDDNIGRIEQFLVENGLRENTLIIFTSDNGQNGRSNDLLRESKGHIYEGGIRVPTFINWPGKINPRRTEVPIMGLDFFPTFMDLAGIEYDGVLDGQSITPLFQADDAALKKRPLFWHLASQYKHGTCSVIRKGSYKLIQFLATGKLELYDLGRDPKEEHNLAATQPETAERLLAELVHWRIANEVPLPPNAVVEN</sequence>
<organism evidence="8 9">
    <name type="scientific">Aporhodopirellula rubra</name>
    <dbReference type="NCBI Taxonomy" id="980271"/>
    <lineage>
        <taxon>Bacteria</taxon>
        <taxon>Pseudomonadati</taxon>
        <taxon>Planctomycetota</taxon>
        <taxon>Planctomycetia</taxon>
        <taxon>Pirellulales</taxon>
        <taxon>Pirellulaceae</taxon>
        <taxon>Aporhodopirellula</taxon>
    </lineage>
</organism>
<keyword evidence="9" id="KW-1185">Reference proteome</keyword>
<evidence type="ECO:0000313" key="9">
    <source>
        <dbReference type="Proteomes" id="UP000536179"/>
    </source>
</evidence>
<dbReference type="AlphaFoldDB" id="A0A7W5E3E4"/>
<evidence type="ECO:0000313" key="8">
    <source>
        <dbReference type="EMBL" id="MBB3208843.1"/>
    </source>
</evidence>
<dbReference type="PANTHER" id="PTHR42693">
    <property type="entry name" value="ARYLSULFATASE FAMILY MEMBER"/>
    <property type="match status" value="1"/>
</dbReference>
<evidence type="ECO:0000256" key="1">
    <source>
        <dbReference type="ARBA" id="ARBA00001913"/>
    </source>
</evidence>
<name>A0A7W5E3E4_9BACT</name>
<keyword evidence="5" id="KW-0378">Hydrolase</keyword>
<dbReference type="GO" id="GO:0046872">
    <property type="term" value="F:metal ion binding"/>
    <property type="evidence" value="ECO:0007669"/>
    <property type="project" value="UniProtKB-KW"/>
</dbReference>
<dbReference type="Gene3D" id="3.40.720.10">
    <property type="entry name" value="Alkaline Phosphatase, subunit A"/>
    <property type="match status" value="1"/>
</dbReference>
<dbReference type="CDD" id="cd16144">
    <property type="entry name" value="ARS_like"/>
    <property type="match status" value="1"/>
</dbReference>
<comment type="similarity">
    <text evidence="2">Belongs to the sulfatase family.</text>
</comment>
<dbReference type="PROSITE" id="PS00149">
    <property type="entry name" value="SULFATASE_2"/>
    <property type="match status" value="1"/>
</dbReference>
<dbReference type="EMBL" id="JACHXU010000018">
    <property type="protein sequence ID" value="MBB3208843.1"/>
    <property type="molecule type" value="Genomic_DNA"/>
</dbReference>
<dbReference type="InterPro" id="IPR024607">
    <property type="entry name" value="Sulfatase_CS"/>
</dbReference>
<evidence type="ECO:0000256" key="4">
    <source>
        <dbReference type="ARBA" id="ARBA00022729"/>
    </source>
</evidence>
<evidence type="ECO:0000256" key="2">
    <source>
        <dbReference type="ARBA" id="ARBA00008779"/>
    </source>
</evidence>
<evidence type="ECO:0000256" key="5">
    <source>
        <dbReference type="ARBA" id="ARBA00022801"/>
    </source>
</evidence>
<keyword evidence="6" id="KW-0106">Calcium</keyword>
<keyword evidence="4" id="KW-0732">Signal</keyword>
<proteinExistence type="inferred from homology"/>
<dbReference type="InterPro" id="IPR017850">
    <property type="entry name" value="Alkaline_phosphatase_core_sf"/>
</dbReference>
<dbReference type="RefSeq" id="WP_184307019.1">
    <property type="nucleotide sequence ID" value="NZ_JACHXU010000018.1"/>
</dbReference>
<gene>
    <name evidence="8" type="ORF">FHS27_004676</name>
</gene>
<dbReference type="InterPro" id="IPR000917">
    <property type="entry name" value="Sulfatase_N"/>
</dbReference>
<evidence type="ECO:0000256" key="3">
    <source>
        <dbReference type="ARBA" id="ARBA00022723"/>
    </source>
</evidence>